<proteinExistence type="predicted"/>
<evidence type="ECO:0000313" key="2">
    <source>
        <dbReference type="Proteomes" id="UP000192277"/>
    </source>
</evidence>
<dbReference type="PANTHER" id="PTHR36928">
    <property type="entry name" value="PHOSPHATASE YCDX-RELATED"/>
    <property type="match status" value="1"/>
</dbReference>
<gene>
    <name evidence="1" type="ORF">A4D02_21225</name>
</gene>
<sequence length="223" mass="25170">MSKIYTHYDYLVIADPVFTGQIKGGLRPEEIVEQFGEIDLVNKTLGRQFIKKGLNVPILQDGSLGLPAGLLQQGDWVTAFIAGDFNKDITSRLIWACENPYVQCLNHPDSRPGVQKQSWTVNWKKVIDKAAATGTCIAINAQPDQQAGLKEDWIKYAIERGAKICIGTNASYLYQFDFISTGVAAARRGWCRKEDILNTRSWKEIESYKQYKQSVLSHHMKDL</sequence>
<protein>
    <submittedName>
        <fullName evidence="1">Uncharacterized protein</fullName>
    </submittedName>
</protein>
<dbReference type="SUPFAM" id="SSF89550">
    <property type="entry name" value="PHP domain-like"/>
    <property type="match status" value="1"/>
</dbReference>
<evidence type="ECO:0000313" key="1">
    <source>
        <dbReference type="EMBL" id="OQP52934.1"/>
    </source>
</evidence>
<dbReference type="Proteomes" id="UP000192277">
    <property type="component" value="Unassembled WGS sequence"/>
</dbReference>
<name>A0ABX3P139_9BACT</name>
<reference evidence="1 2" key="1">
    <citation type="submission" date="2016-04" db="EMBL/GenBank/DDBJ databases">
        <authorList>
            <person name="Chen L."/>
            <person name="Zhuang W."/>
            <person name="Wang G."/>
        </authorList>
    </citation>
    <scope>NUCLEOTIDE SEQUENCE [LARGE SCALE GENOMIC DNA]</scope>
    <source>
        <strain evidence="2">GR20</strain>
    </source>
</reference>
<accession>A0ABX3P139</accession>
<comment type="caution">
    <text evidence="1">The sequence shown here is derived from an EMBL/GenBank/DDBJ whole genome shotgun (WGS) entry which is preliminary data.</text>
</comment>
<dbReference type="RefSeq" id="WP_041346636.1">
    <property type="nucleotide sequence ID" value="NZ_LWBO01000003.1"/>
</dbReference>
<organism evidence="1 2">
    <name type="scientific">Niastella koreensis</name>
    <dbReference type="NCBI Taxonomy" id="354356"/>
    <lineage>
        <taxon>Bacteria</taxon>
        <taxon>Pseudomonadati</taxon>
        <taxon>Bacteroidota</taxon>
        <taxon>Chitinophagia</taxon>
        <taxon>Chitinophagales</taxon>
        <taxon>Chitinophagaceae</taxon>
        <taxon>Niastella</taxon>
    </lineage>
</organism>
<dbReference type="PANTHER" id="PTHR36928:SF1">
    <property type="entry name" value="PHOSPHATASE YCDX-RELATED"/>
    <property type="match status" value="1"/>
</dbReference>
<keyword evidence="2" id="KW-1185">Reference proteome</keyword>
<dbReference type="EMBL" id="LWBO01000003">
    <property type="protein sequence ID" value="OQP52934.1"/>
    <property type="molecule type" value="Genomic_DNA"/>
</dbReference>
<dbReference type="InterPro" id="IPR016195">
    <property type="entry name" value="Pol/histidinol_Pase-like"/>
</dbReference>
<dbReference type="Gene3D" id="3.20.20.140">
    <property type="entry name" value="Metal-dependent hydrolases"/>
    <property type="match status" value="1"/>
</dbReference>
<dbReference type="InterPro" id="IPR050243">
    <property type="entry name" value="PHP_phosphatase"/>
</dbReference>